<gene>
    <name evidence="1" type="ORF">PC113_g20316</name>
    <name evidence="2" type="ORF">PC115_g20026</name>
    <name evidence="3" type="ORF">PC117_g22230</name>
    <name evidence="4" type="ORF">PC118_g20693</name>
</gene>
<reference evidence="1" key="1">
    <citation type="submission" date="2018-10" db="EMBL/GenBank/DDBJ databases">
        <title>Effector identification in a new, highly contiguous assembly of the strawberry crown rot pathogen Phytophthora cactorum.</title>
        <authorList>
            <person name="Armitage A.D."/>
            <person name="Nellist C.F."/>
            <person name="Bates H."/>
            <person name="Vickerstaff R.J."/>
            <person name="Harrison R.J."/>
        </authorList>
    </citation>
    <scope>NUCLEOTIDE SEQUENCE</scope>
    <source>
        <strain evidence="1">15-7</strain>
        <strain evidence="2">4032</strain>
        <strain evidence="3">4040</strain>
        <strain evidence="4">P415</strain>
    </source>
</reference>
<proteinExistence type="predicted"/>
<dbReference type="EMBL" id="RCMK01001201">
    <property type="protein sequence ID" value="KAG2899458.1"/>
    <property type="molecule type" value="Genomic_DNA"/>
</dbReference>
<evidence type="ECO:0000313" key="4">
    <source>
        <dbReference type="EMBL" id="KAG2963801.1"/>
    </source>
</evidence>
<evidence type="ECO:0000313" key="2">
    <source>
        <dbReference type="EMBL" id="KAG2888507.1"/>
    </source>
</evidence>
<dbReference type="Proteomes" id="UP000697107">
    <property type="component" value="Unassembled WGS sequence"/>
</dbReference>
<name>A0A8T1JVH1_9STRA</name>
<dbReference type="AlphaFoldDB" id="A0A8T1JVH1"/>
<dbReference type="Proteomes" id="UP000736787">
    <property type="component" value="Unassembled WGS sequence"/>
</dbReference>
<organism evidence="1 5">
    <name type="scientific">Phytophthora cactorum</name>
    <dbReference type="NCBI Taxonomy" id="29920"/>
    <lineage>
        <taxon>Eukaryota</taxon>
        <taxon>Sar</taxon>
        <taxon>Stramenopiles</taxon>
        <taxon>Oomycota</taxon>
        <taxon>Peronosporomycetes</taxon>
        <taxon>Peronosporales</taxon>
        <taxon>Peronosporaceae</taxon>
        <taxon>Phytophthora</taxon>
    </lineage>
</organism>
<dbReference type="EMBL" id="RCML01001287">
    <property type="protein sequence ID" value="KAG2963801.1"/>
    <property type="molecule type" value="Genomic_DNA"/>
</dbReference>
<accession>A0A8T1JVH1</accession>
<dbReference type="EMBL" id="RCMG01001152">
    <property type="protein sequence ID" value="KAG2834872.1"/>
    <property type="molecule type" value="Genomic_DNA"/>
</dbReference>
<dbReference type="Proteomes" id="UP000735874">
    <property type="component" value="Unassembled WGS sequence"/>
</dbReference>
<dbReference type="EMBL" id="RCMI01001210">
    <property type="protein sequence ID" value="KAG2888507.1"/>
    <property type="molecule type" value="Genomic_DNA"/>
</dbReference>
<evidence type="ECO:0000313" key="1">
    <source>
        <dbReference type="EMBL" id="KAG2834872.1"/>
    </source>
</evidence>
<sequence length="78" mass="8484">MKGKAFESNLSVNHDQPSTMGCTIRVMGSYSCTNCSGCKLQAGCSRNGDDALKAFIYWLATSIWHVSAKSLVENLDFS</sequence>
<dbReference type="Proteomes" id="UP000774804">
    <property type="component" value="Unassembled WGS sequence"/>
</dbReference>
<evidence type="ECO:0000313" key="5">
    <source>
        <dbReference type="Proteomes" id="UP000735874"/>
    </source>
</evidence>
<evidence type="ECO:0000313" key="3">
    <source>
        <dbReference type="EMBL" id="KAG2899458.1"/>
    </source>
</evidence>
<comment type="caution">
    <text evidence="1">The sequence shown here is derived from an EMBL/GenBank/DDBJ whole genome shotgun (WGS) entry which is preliminary data.</text>
</comment>
<protein>
    <submittedName>
        <fullName evidence="1">Uncharacterized protein</fullName>
    </submittedName>
</protein>